<feature type="domain" description="Nephrocystin 3-like N-terminal" evidence="6">
    <location>
        <begin position="340"/>
        <end position="493"/>
    </location>
</feature>
<dbReference type="PROSITE" id="PS50082">
    <property type="entry name" value="WD_REPEATS_2"/>
    <property type="match status" value="13"/>
</dbReference>
<accession>A0A8H5FGM4</accession>
<feature type="repeat" description="WD" evidence="3">
    <location>
        <begin position="1151"/>
        <end position="1192"/>
    </location>
</feature>
<evidence type="ECO:0000313" key="7">
    <source>
        <dbReference type="EMBL" id="KAF5336475.1"/>
    </source>
</evidence>
<feature type="region of interest" description="Disordered" evidence="4">
    <location>
        <begin position="1"/>
        <end position="118"/>
    </location>
</feature>
<dbReference type="InterPro" id="IPR001680">
    <property type="entry name" value="WD40_rpt"/>
</dbReference>
<feature type="compositionally biased region" description="Polar residues" evidence="4">
    <location>
        <begin position="52"/>
        <end position="63"/>
    </location>
</feature>
<reference evidence="7 8" key="1">
    <citation type="journal article" date="2020" name="ISME J.">
        <title>Uncovering the hidden diversity of litter-decomposition mechanisms in mushroom-forming fungi.</title>
        <authorList>
            <person name="Floudas D."/>
            <person name="Bentzer J."/>
            <person name="Ahren D."/>
            <person name="Johansson T."/>
            <person name="Persson P."/>
            <person name="Tunlid A."/>
        </authorList>
    </citation>
    <scope>NUCLEOTIDE SEQUENCE [LARGE SCALE GENOMIC DNA]</scope>
    <source>
        <strain evidence="7 8">CBS 175.51</strain>
    </source>
</reference>
<dbReference type="InterPro" id="IPR036322">
    <property type="entry name" value="WD40_repeat_dom_sf"/>
</dbReference>
<sequence>MTDIPGKSKPRSLRGHLKKLFRRNHPGQLESPRSRSPSVGTSAGEGSERKTSVTQPGLLNHTTAPDPFKGRSNRVPSDLVADVLDPKPPTHLTDLTCDGTKGRVDEDNPSSSKADCSVSTAGIGTKAYEGIKTSLRMAAQLGDVFPPVKSTAAGLLFIFDIVDAYGENRGEFDKLLKRVEVLSAIIASCPRDVSQEALDRFSGLSRTLREKEELLKQKLNPNRSKIERAILSSKDKEDVLKVTQEIKTVIEIAMFESITRNEQRTLQVVGGINWLKEHVEIIEQASGAIYNVERDVEFLRKSEVLKKLGDVEGAEHTNPDSGTGCTPGSRLSLLAALLVWASDPRSSHIFWLSGPAGTGKTAVSKTFCSQLAARKILGASFFCTLKERDLRNVYLIIPTLAKILAEERPDFGNALEQVLKSDRSCRTPTKMALKEQYLKLILEPAAKVFTPEDLLVVCIDALDECEDKDAIGQLLATLSRQPTVPLKFFLTSRPEISLRASFQPLNTHEWLRLYDIEDHVVKADIMLFLTERFRDVPVIYETYKDTWPPLEIEKIAEFSGKLFIVAFTAFKYITAPNGICLRRFKDFVQQSSDIKTRGVEALYEGILVEAFKDLEPSEQALIHSCLSLLVVAQKPLSPYDYGRLLDMDTYLVREAFKTLHSVVNIPDDQLDHDPISIYHASFVDFVVSERCRHRGEQWAIEVAGANSAAGDSCFRIMESMLCLGISGAKTSYKSNDDQPEPLKLPSELAYACIAWGGHVLSAGLSERWEQKVASTRLQELSNSIGDFIHNFETAITHSAPHLYLSAIPFHAALRTTATQASLPVFQSIPIVHHRRAIGREMFSVKIGAFSACQCLAFSPDGKYVAAAINSEKLGTWAIRVYTRGGQHARGVALMEHAQWISAIAYSPNGRYIASSSQDGAIRLWDAQTGLSTSKPLRGHNSIAWGVSYSPDGRYIASGSADNTVRLWDVETMQQAVGPLSGHTAGVQCVAFSPNGKYVVSGSADKSLRMWDAHTGQAVLEPMTGHTGMIRSVAYSPDGERIVSGSHDCTIRIWDMHTGRTAVGPITSHGAEVTCVAFSSNGNLVLSASSDKMIRLWDARTGEAACEPFLGHTHEVISAAYSPDGRCIVTGSIDNTIRFWDAEMELPASNSASSHVDMITAVAYSPDGSCIASSSETNAVRIWDARTGGLSLALDRTDDGAGAHSVAYSPDGKLIASAINDKTVRVWHAQTGKAAFGGMVGHSDIVECAVFSPDGKTIASGSADSTIRLWDSHTGEPLGDPMTGHSAVVYTIAWSPDGNHLVSCSKDKTVCVWDLTGAQRVFEPMTGHDDVVWSVAYSPDGKHIASGSRDTTIRVWDAETMRSVFNPITGHTEAVLAVAYSPNGKFLASASHDGTIQLWDARTMKPELAPIIGHGAGIHSLAFSPTGDHIASVSFDTTLRVWKLPQSISMLVASPIQASQSHDGDIFLHDYPHGTYTIRRDGWVRNSSDDLLLWVPPACRSGLYCSGLEHIIGNIATTKVELSRAIAHGVDWLKVYIAS</sequence>
<dbReference type="SUPFAM" id="SSF50978">
    <property type="entry name" value="WD40 repeat-like"/>
    <property type="match status" value="2"/>
</dbReference>
<organism evidence="7 8">
    <name type="scientific">Ephemerocybe angulata</name>
    <dbReference type="NCBI Taxonomy" id="980116"/>
    <lineage>
        <taxon>Eukaryota</taxon>
        <taxon>Fungi</taxon>
        <taxon>Dikarya</taxon>
        <taxon>Basidiomycota</taxon>
        <taxon>Agaricomycotina</taxon>
        <taxon>Agaricomycetes</taxon>
        <taxon>Agaricomycetidae</taxon>
        <taxon>Agaricales</taxon>
        <taxon>Agaricineae</taxon>
        <taxon>Psathyrellaceae</taxon>
        <taxon>Ephemerocybe</taxon>
    </lineage>
</organism>
<evidence type="ECO:0000256" key="1">
    <source>
        <dbReference type="ARBA" id="ARBA00022574"/>
    </source>
</evidence>
<dbReference type="Gene3D" id="2.130.10.10">
    <property type="entry name" value="YVTN repeat-like/Quinoprotein amine dehydrogenase"/>
    <property type="match status" value="6"/>
</dbReference>
<evidence type="ECO:0000259" key="6">
    <source>
        <dbReference type="Pfam" id="PF24883"/>
    </source>
</evidence>
<feature type="repeat" description="WD" evidence="3">
    <location>
        <begin position="1281"/>
        <end position="1322"/>
    </location>
</feature>
<evidence type="ECO:0000256" key="4">
    <source>
        <dbReference type="SAM" id="MobiDB-lite"/>
    </source>
</evidence>
<dbReference type="Pfam" id="PF24883">
    <property type="entry name" value="NPHP3_N"/>
    <property type="match status" value="1"/>
</dbReference>
<proteinExistence type="predicted"/>
<name>A0A8H5FGM4_9AGAR</name>
<dbReference type="Pfam" id="PF00400">
    <property type="entry name" value="WD40"/>
    <property type="match status" value="9"/>
</dbReference>
<feature type="repeat" description="WD" evidence="3">
    <location>
        <begin position="1065"/>
        <end position="1106"/>
    </location>
</feature>
<feature type="repeat" description="WD" evidence="3">
    <location>
        <begin position="1108"/>
        <end position="1140"/>
    </location>
</feature>
<dbReference type="SUPFAM" id="SSF52540">
    <property type="entry name" value="P-loop containing nucleoside triphosphate hydrolases"/>
    <property type="match status" value="1"/>
</dbReference>
<keyword evidence="1 3" id="KW-0853">WD repeat</keyword>
<dbReference type="PANTHER" id="PTHR19879:SF9">
    <property type="entry name" value="TRANSCRIPTION INITIATION FACTOR TFIID SUBUNIT 5"/>
    <property type="match status" value="1"/>
</dbReference>
<feature type="compositionally biased region" description="Basic residues" evidence="4">
    <location>
        <begin position="8"/>
        <end position="25"/>
    </location>
</feature>
<feature type="repeat" description="WD" evidence="3">
    <location>
        <begin position="1022"/>
        <end position="1063"/>
    </location>
</feature>
<dbReference type="InterPro" id="IPR019775">
    <property type="entry name" value="WD40_repeat_CS"/>
</dbReference>
<comment type="caution">
    <text evidence="7">The sequence shown here is derived from an EMBL/GenBank/DDBJ whole genome shotgun (WGS) entry which is preliminary data.</text>
</comment>
<dbReference type="InterPro" id="IPR027417">
    <property type="entry name" value="P-loop_NTPase"/>
</dbReference>
<feature type="repeat" description="WD" evidence="3">
    <location>
        <begin position="1324"/>
        <end position="1365"/>
    </location>
</feature>
<protein>
    <recommendedName>
        <fullName evidence="9">NACHT domain-containing protein</fullName>
    </recommendedName>
</protein>
<dbReference type="SMART" id="SM00320">
    <property type="entry name" value="WD40"/>
    <property type="match status" value="14"/>
</dbReference>
<feature type="compositionally biased region" description="Polar residues" evidence="4">
    <location>
        <begin position="109"/>
        <end position="118"/>
    </location>
</feature>
<keyword evidence="2" id="KW-0677">Repeat</keyword>
<feature type="repeat" description="WD" evidence="3">
    <location>
        <begin position="1204"/>
        <end position="1236"/>
    </location>
</feature>
<dbReference type="CDD" id="cd00200">
    <property type="entry name" value="WD40"/>
    <property type="match status" value="2"/>
</dbReference>
<evidence type="ECO:0000313" key="8">
    <source>
        <dbReference type="Proteomes" id="UP000541558"/>
    </source>
</evidence>
<dbReference type="Proteomes" id="UP000541558">
    <property type="component" value="Unassembled WGS sequence"/>
</dbReference>
<feature type="domain" description="EML-like second beta-propeller" evidence="5">
    <location>
        <begin position="944"/>
        <end position="1103"/>
    </location>
</feature>
<feature type="repeat" description="WD" evidence="3">
    <location>
        <begin position="1410"/>
        <end position="1451"/>
    </location>
</feature>
<feature type="repeat" description="WD" evidence="3">
    <location>
        <begin position="893"/>
        <end position="934"/>
    </location>
</feature>
<feature type="repeat" description="WD" evidence="3">
    <location>
        <begin position="979"/>
        <end position="1020"/>
    </location>
</feature>
<dbReference type="PROSITE" id="PS00678">
    <property type="entry name" value="WD_REPEATS_1"/>
    <property type="match status" value="9"/>
</dbReference>
<feature type="repeat" description="WD" evidence="3">
    <location>
        <begin position="1367"/>
        <end position="1408"/>
    </location>
</feature>
<dbReference type="CDD" id="cd21037">
    <property type="entry name" value="MLKL_NTD"/>
    <property type="match status" value="1"/>
</dbReference>
<dbReference type="EMBL" id="JAACJK010000058">
    <property type="protein sequence ID" value="KAF5336475.1"/>
    <property type="molecule type" value="Genomic_DNA"/>
</dbReference>
<evidence type="ECO:0008006" key="9">
    <source>
        <dbReference type="Google" id="ProtNLM"/>
    </source>
</evidence>
<dbReference type="Gene3D" id="3.40.50.300">
    <property type="entry name" value="P-loop containing nucleotide triphosphate hydrolases"/>
    <property type="match status" value="1"/>
</dbReference>
<dbReference type="InterPro" id="IPR056884">
    <property type="entry name" value="NPHP3-like_N"/>
</dbReference>
<evidence type="ECO:0000256" key="2">
    <source>
        <dbReference type="ARBA" id="ARBA00022737"/>
    </source>
</evidence>
<dbReference type="PROSITE" id="PS50294">
    <property type="entry name" value="WD_REPEATS_REGION"/>
    <property type="match status" value="13"/>
</dbReference>
<feature type="repeat" description="WD" evidence="3">
    <location>
        <begin position="936"/>
        <end position="977"/>
    </location>
</feature>
<dbReference type="OrthoDB" id="538223at2759"/>
<evidence type="ECO:0000259" key="5">
    <source>
        <dbReference type="Pfam" id="PF23414"/>
    </source>
</evidence>
<feature type="repeat" description="WD" evidence="3">
    <location>
        <begin position="1238"/>
        <end position="1279"/>
    </location>
</feature>
<dbReference type="InterPro" id="IPR020472">
    <property type="entry name" value="WD40_PAC1"/>
</dbReference>
<dbReference type="InterPro" id="IPR055442">
    <property type="entry name" value="Beta-prop_EML-like_2nd"/>
</dbReference>
<dbReference type="PANTHER" id="PTHR19879">
    <property type="entry name" value="TRANSCRIPTION INITIATION FACTOR TFIID"/>
    <property type="match status" value="1"/>
</dbReference>
<dbReference type="PRINTS" id="PR00320">
    <property type="entry name" value="GPROTEINBRPT"/>
</dbReference>
<keyword evidence="8" id="KW-1185">Reference proteome</keyword>
<dbReference type="Pfam" id="PF23414">
    <property type="entry name" value="Beta-prop_EML_2"/>
    <property type="match status" value="1"/>
</dbReference>
<evidence type="ECO:0000256" key="3">
    <source>
        <dbReference type="PROSITE-ProRule" id="PRU00221"/>
    </source>
</evidence>
<dbReference type="InterPro" id="IPR015943">
    <property type="entry name" value="WD40/YVTN_repeat-like_dom_sf"/>
</dbReference>
<dbReference type="InterPro" id="IPR059179">
    <property type="entry name" value="MLKL-like_MCAfunc"/>
</dbReference>
<gene>
    <name evidence="7" type="ORF">D9611_006642</name>
</gene>